<organism evidence="9 10">
    <name type="scientific">Candidatus Blautia faecigallinarum</name>
    <dbReference type="NCBI Taxonomy" id="2838488"/>
    <lineage>
        <taxon>Bacteria</taxon>
        <taxon>Bacillati</taxon>
        <taxon>Bacillota</taxon>
        <taxon>Clostridia</taxon>
        <taxon>Lachnospirales</taxon>
        <taxon>Lachnospiraceae</taxon>
        <taxon>Blautia</taxon>
    </lineage>
</organism>
<reference evidence="9" key="2">
    <citation type="submission" date="2021-04" db="EMBL/GenBank/DDBJ databases">
        <authorList>
            <person name="Gilroy R."/>
        </authorList>
    </citation>
    <scope>NUCLEOTIDE SEQUENCE</scope>
    <source>
        <strain evidence="9">14324</strain>
    </source>
</reference>
<feature type="transmembrane region" description="Helical" evidence="7">
    <location>
        <begin position="159"/>
        <end position="179"/>
    </location>
</feature>
<dbReference type="GO" id="GO:0055085">
    <property type="term" value="P:transmembrane transport"/>
    <property type="evidence" value="ECO:0007669"/>
    <property type="project" value="InterPro"/>
</dbReference>
<dbReference type="CDD" id="cd06261">
    <property type="entry name" value="TM_PBP2"/>
    <property type="match status" value="1"/>
</dbReference>
<feature type="transmembrane region" description="Helical" evidence="7">
    <location>
        <begin position="200"/>
        <end position="219"/>
    </location>
</feature>
<name>A0A9D2DSD9_9FIRM</name>
<keyword evidence="3" id="KW-1003">Cell membrane</keyword>
<feature type="domain" description="ABC transmembrane type-1" evidence="8">
    <location>
        <begin position="88"/>
        <end position="279"/>
    </location>
</feature>
<evidence type="ECO:0000256" key="1">
    <source>
        <dbReference type="ARBA" id="ARBA00004651"/>
    </source>
</evidence>
<evidence type="ECO:0000313" key="10">
    <source>
        <dbReference type="Proteomes" id="UP000824041"/>
    </source>
</evidence>
<keyword evidence="4 7" id="KW-0812">Transmembrane</keyword>
<dbReference type="Proteomes" id="UP000824041">
    <property type="component" value="Unassembled WGS sequence"/>
</dbReference>
<dbReference type="PANTHER" id="PTHR43744:SF8">
    <property type="entry name" value="SN-GLYCEROL-3-PHOSPHATE TRANSPORT SYSTEM PERMEASE PROTEIN UGPE"/>
    <property type="match status" value="1"/>
</dbReference>
<dbReference type="EMBL" id="DXBU01000065">
    <property type="protein sequence ID" value="HIZ22104.1"/>
    <property type="molecule type" value="Genomic_DNA"/>
</dbReference>
<evidence type="ECO:0000256" key="4">
    <source>
        <dbReference type="ARBA" id="ARBA00022692"/>
    </source>
</evidence>
<accession>A0A9D2DSD9</accession>
<feature type="transmembrane region" description="Helical" evidence="7">
    <location>
        <begin position="258"/>
        <end position="279"/>
    </location>
</feature>
<evidence type="ECO:0000256" key="5">
    <source>
        <dbReference type="ARBA" id="ARBA00022989"/>
    </source>
</evidence>
<keyword evidence="6 7" id="KW-0472">Membrane</keyword>
<evidence type="ECO:0000256" key="3">
    <source>
        <dbReference type="ARBA" id="ARBA00022475"/>
    </source>
</evidence>
<evidence type="ECO:0000256" key="6">
    <source>
        <dbReference type="ARBA" id="ARBA00023136"/>
    </source>
</evidence>
<comment type="subcellular location">
    <subcellularLocation>
        <location evidence="1 7">Cell membrane</location>
        <topology evidence="1 7">Multi-pass membrane protein</topology>
    </subcellularLocation>
</comment>
<evidence type="ECO:0000259" key="8">
    <source>
        <dbReference type="PROSITE" id="PS50928"/>
    </source>
</evidence>
<dbReference type="InterPro" id="IPR000515">
    <property type="entry name" value="MetI-like"/>
</dbReference>
<keyword evidence="2 7" id="KW-0813">Transport</keyword>
<evidence type="ECO:0000256" key="2">
    <source>
        <dbReference type="ARBA" id="ARBA00022448"/>
    </source>
</evidence>
<evidence type="ECO:0000256" key="7">
    <source>
        <dbReference type="RuleBase" id="RU363032"/>
    </source>
</evidence>
<comment type="caution">
    <text evidence="9">The sequence shown here is derived from an EMBL/GenBank/DDBJ whole genome shotgun (WGS) entry which is preliminary data.</text>
</comment>
<dbReference type="Pfam" id="PF00528">
    <property type="entry name" value="BPD_transp_1"/>
    <property type="match status" value="1"/>
</dbReference>
<feature type="transmembrane region" description="Helical" evidence="7">
    <location>
        <begin position="26"/>
        <end position="51"/>
    </location>
</feature>
<dbReference type="AlphaFoldDB" id="A0A9D2DSD9"/>
<sequence>MFHLRQRKNRRCRNVEGKTKKISKKVLLYVLLIILAIIWIIPIFTLVATALKHKKDFMGGISLFQLPDEIAWDNFYNAITQGRLLTYMKNDLIVSFLKVPLGIFVGSLAAFSMTRLKIKHSTGIFVFFLIGMMLPMQTALVPINMIYSKLGLLNTYFGLFYVYIGFGLSYCILIMRGFMKGIPKDIDEAAYIDGCNKWRLFYRIILPVSKPAIATLFITDFLSTWNEYLLASVIINDNAMKTVPVGIMTFVGEHGTDYGYLCAGVLVSVIPVMVVYLVFQRYFVEGMAGAVKS</sequence>
<dbReference type="InterPro" id="IPR035906">
    <property type="entry name" value="MetI-like_sf"/>
</dbReference>
<evidence type="ECO:0000313" key="9">
    <source>
        <dbReference type="EMBL" id="HIZ22104.1"/>
    </source>
</evidence>
<protein>
    <submittedName>
        <fullName evidence="9">Carbohydrate ABC transporter permease</fullName>
    </submittedName>
</protein>
<comment type="similarity">
    <text evidence="7">Belongs to the binding-protein-dependent transport system permease family.</text>
</comment>
<dbReference type="PANTHER" id="PTHR43744">
    <property type="entry name" value="ABC TRANSPORTER PERMEASE PROTEIN MG189-RELATED-RELATED"/>
    <property type="match status" value="1"/>
</dbReference>
<feature type="transmembrane region" description="Helical" evidence="7">
    <location>
        <begin position="92"/>
        <end position="111"/>
    </location>
</feature>
<proteinExistence type="inferred from homology"/>
<dbReference type="PROSITE" id="PS50928">
    <property type="entry name" value="ABC_TM1"/>
    <property type="match status" value="1"/>
</dbReference>
<feature type="transmembrane region" description="Helical" evidence="7">
    <location>
        <begin position="123"/>
        <end position="147"/>
    </location>
</feature>
<dbReference type="GO" id="GO:0005886">
    <property type="term" value="C:plasma membrane"/>
    <property type="evidence" value="ECO:0007669"/>
    <property type="project" value="UniProtKB-SubCell"/>
</dbReference>
<dbReference type="Gene3D" id="1.10.3720.10">
    <property type="entry name" value="MetI-like"/>
    <property type="match status" value="1"/>
</dbReference>
<reference evidence="9" key="1">
    <citation type="journal article" date="2021" name="PeerJ">
        <title>Extensive microbial diversity within the chicken gut microbiome revealed by metagenomics and culture.</title>
        <authorList>
            <person name="Gilroy R."/>
            <person name="Ravi A."/>
            <person name="Getino M."/>
            <person name="Pursley I."/>
            <person name="Horton D.L."/>
            <person name="Alikhan N.F."/>
            <person name="Baker D."/>
            <person name="Gharbi K."/>
            <person name="Hall N."/>
            <person name="Watson M."/>
            <person name="Adriaenssens E.M."/>
            <person name="Foster-Nyarko E."/>
            <person name="Jarju S."/>
            <person name="Secka A."/>
            <person name="Antonio M."/>
            <person name="Oren A."/>
            <person name="Chaudhuri R.R."/>
            <person name="La Ragione R."/>
            <person name="Hildebrand F."/>
            <person name="Pallen M.J."/>
        </authorList>
    </citation>
    <scope>NUCLEOTIDE SEQUENCE</scope>
    <source>
        <strain evidence="9">14324</strain>
    </source>
</reference>
<gene>
    <name evidence="9" type="ORF">IAA21_04800</name>
</gene>
<dbReference type="SUPFAM" id="SSF161098">
    <property type="entry name" value="MetI-like"/>
    <property type="match status" value="1"/>
</dbReference>
<keyword evidence="5 7" id="KW-1133">Transmembrane helix</keyword>